<evidence type="ECO:0000313" key="1">
    <source>
        <dbReference type="EMBL" id="MST62129.1"/>
    </source>
</evidence>
<name>A0A6N7XG05_9FIRM</name>
<organism evidence="1 2">
    <name type="scientific">Peptostreptococcus porci</name>
    <dbReference type="NCBI Taxonomy" id="2652282"/>
    <lineage>
        <taxon>Bacteria</taxon>
        <taxon>Bacillati</taxon>
        <taxon>Bacillota</taxon>
        <taxon>Clostridia</taxon>
        <taxon>Peptostreptococcales</taxon>
        <taxon>Peptostreptococcaceae</taxon>
        <taxon>Peptostreptococcus</taxon>
    </lineage>
</organism>
<dbReference type="AlphaFoldDB" id="A0A6N7XG05"/>
<accession>A0A6N7XG05</accession>
<keyword evidence="2" id="KW-1185">Reference proteome</keyword>
<sequence length="91" mass="10521">MRNQTQKLRKTVANVTFHEFIKDHLDDFVEVNTYLTKSKLYGVIADYDNISLTLSVTRLDKEKKDAIGGKNDTRKEMLYIPVSSIKSIKKL</sequence>
<gene>
    <name evidence="1" type="ORF">FYJ71_03955</name>
</gene>
<evidence type="ECO:0000313" key="2">
    <source>
        <dbReference type="Proteomes" id="UP000440713"/>
    </source>
</evidence>
<reference evidence="1 2" key="1">
    <citation type="submission" date="2019-08" db="EMBL/GenBank/DDBJ databases">
        <title>In-depth cultivation of the pig gut microbiome towards novel bacterial diversity and tailored functional studies.</title>
        <authorList>
            <person name="Wylensek D."/>
            <person name="Hitch T.C.A."/>
            <person name="Clavel T."/>
        </authorList>
    </citation>
    <scope>NUCLEOTIDE SEQUENCE [LARGE SCALE GENOMIC DNA]</scope>
    <source>
        <strain evidence="1 2">WCA-SAB-591-4A-A</strain>
    </source>
</reference>
<dbReference type="RefSeq" id="WP_154537481.1">
    <property type="nucleotide sequence ID" value="NZ_JAQYHJ010000031.1"/>
</dbReference>
<dbReference type="EMBL" id="VUNE01000001">
    <property type="protein sequence ID" value="MST62129.1"/>
    <property type="molecule type" value="Genomic_DNA"/>
</dbReference>
<protein>
    <submittedName>
        <fullName evidence="1">Uncharacterized protein</fullName>
    </submittedName>
</protein>
<dbReference type="Proteomes" id="UP000440713">
    <property type="component" value="Unassembled WGS sequence"/>
</dbReference>
<proteinExistence type="predicted"/>
<comment type="caution">
    <text evidence="1">The sequence shown here is derived from an EMBL/GenBank/DDBJ whole genome shotgun (WGS) entry which is preliminary data.</text>
</comment>